<dbReference type="RefSeq" id="WP_119666987.1">
    <property type="nucleotide sequence ID" value="NZ_QXED01000002.1"/>
</dbReference>
<protein>
    <submittedName>
        <fullName evidence="1">Uncharacterized protein</fullName>
    </submittedName>
</protein>
<evidence type="ECO:0000313" key="2">
    <source>
        <dbReference type="Proteomes" id="UP000283523"/>
    </source>
</evidence>
<name>A0A418ME58_9BACT</name>
<dbReference type="AlphaFoldDB" id="A0A418ME58"/>
<organism evidence="1 2">
    <name type="scientific">Fibrisoma montanum</name>
    <dbReference type="NCBI Taxonomy" id="2305895"/>
    <lineage>
        <taxon>Bacteria</taxon>
        <taxon>Pseudomonadati</taxon>
        <taxon>Bacteroidota</taxon>
        <taxon>Cytophagia</taxon>
        <taxon>Cytophagales</taxon>
        <taxon>Spirosomataceae</taxon>
        <taxon>Fibrisoma</taxon>
    </lineage>
</organism>
<sequence length="132" mass="15839">MTTLQIELASRYPDAFQIDTWQELLPRFVDDQLVIHYARLSRFYDQWNRWQANPQLEAEPQPIPLSAELLEACELLAQQDQKTYQVLAMQYQVLQYDKLQLHKALEHAHRIIKHLHRHYHELVPDDLANRLN</sequence>
<dbReference type="Proteomes" id="UP000283523">
    <property type="component" value="Unassembled WGS sequence"/>
</dbReference>
<evidence type="ECO:0000313" key="1">
    <source>
        <dbReference type="EMBL" id="RIV25100.1"/>
    </source>
</evidence>
<proteinExistence type="predicted"/>
<reference evidence="1 2" key="1">
    <citation type="submission" date="2018-08" db="EMBL/GenBank/DDBJ databases">
        <title>Fibrisoma montanum sp. nov., isolated from Danxia mountain soil.</title>
        <authorList>
            <person name="Huang Y."/>
        </authorList>
    </citation>
    <scope>NUCLEOTIDE SEQUENCE [LARGE SCALE GENOMIC DNA]</scope>
    <source>
        <strain evidence="1 2">HYT19</strain>
    </source>
</reference>
<gene>
    <name evidence="1" type="ORF">DYU11_07210</name>
</gene>
<dbReference type="EMBL" id="QXED01000002">
    <property type="protein sequence ID" value="RIV25100.1"/>
    <property type="molecule type" value="Genomic_DNA"/>
</dbReference>
<accession>A0A418ME58</accession>
<keyword evidence="2" id="KW-1185">Reference proteome</keyword>
<comment type="caution">
    <text evidence="1">The sequence shown here is derived from an EMBL/GenBank/DDBJ whole genome shotgun (WGS) entry which is preliminary data.</text>
</comment>